<reference evidence="3" key="1">
    <citation type="journal article" date="2019" name="Int. J. Syst. Evol. Microbiol.">
        <title>The Global Catalogue of Microorganisms (GCM) 10K type strain sequencing project: providing services to taxonomists for standard genome sequencing and annotation.</title>
        <authorList>
            <consortium name="The Broad Institute Genomics Platform"/>
            <consortium name="The Broad Institute Genome Sequencing Center for Infectious Disease"/>
            <person name="Wu L."/>
            <person name="Ma J."/>
        </authorList>
    </citation>
    <scope>NUCLEOTIDE SEQUENCE [LARGE SCALE GENOMIC DNA]</scope>
    <source>
        <strain evidence="3">CGMCC 4.7397</strain>
    </source>
</reference>
<accession>A0ABW1I5D9</accession>
<dbReference type="EMBL" id="JBHSQK010000011">
    <property type="protein sequence ID" value="MFC5947919.1"/>
    <property type="molecule type" value="Genomic_DNA"/>
</dbReference>
<name>A0ABW1I5D9_9PSEU</name>
<evidence type="ECO:0000313" key="2">
    <source>
        <dbReference type="EMBL" id="MFC5947919.1"/>
    </source>
</evidence>
<evidence type="ECO:0000256" key="1">
    <source>
        <dbReference type="SAM" id="Phobius"/>
    </source>
</evidence>
<sequence length="182" mass="19016">MDAVAARFASAWADVSQGREAEDKKDPEGARVAYQAALGLDQDKAMARAGLDRVTGTPPAEPPPLPALPEAAQGTSIVSIPGVVVALLAVVVALLVIVVIGLAWLLRRATRAPEAPSPSPVVPAPVVTHDGPGLTALHTDIKRIAEGQDEVLSRLELVADQLDTAARGRREHRHYGTEEPAG</sequence>
<comment type="caution">
    <text evidence="2">The sequence shown here is derived from an EMBL/GenBank/DDBJ whole genome shotgun (WGS) entry which is preliminary data.</text>
</comment>
<evidence type="ECO:0008006" key="4">
    <source>
        <dbReference type="Google" id="ProtNLM"/>
    </source>
</evidence>
<keyword evidence="3" id="KW-1185">Reference proteome</keyword>
<organism evidence="2 3">
    <name type="scientific">Pseudonocardia lutea</name>
    <dbReference type="NCBI Taxonomy" id="2172015"/>
    <lineage>
        <taxon>Bacteria</taxon>
        <taxon>Bacillati</taxon>
        <taxon>Actinomycetota</taxon>
        <taxon>Actinomycetes</taxon>
        <taxon>Pseudonocardiales</taxon>
        <taxon>Pseudonocardiaceae</taxon>
        <taxon>Pseudonocardia</taxon>
    </lineage>
</organism>
<keyword evidence="1" id="KW-0812">Transmembrane</keyword>
<protein>
    <recommendedName>
        <fullName evidence="4">Tetratricopeptide repeat protein</fullName>
    </recommendedName>
</protein>
<keyword evidence="1" id="KW-0472">Membrane</keyword>
<gene>
    <name evidence="2" type="ORF">ACFQH9_06495</name>
</gene>
<keyword evidence="1" id="KW-1133">Transmembrane helix</keyword>
<feature type="transmembrane region" description="Helical" evidence="1">
    <location>
        <begin position="83"/>
        <end position="106"/>
    </location>
</feature>
<dbReference type="Proteomes" id="UP001596119">
    <property type="component" value="Unassembled WGS sequence"/>
</dbReference>
<proteinExistence type="predicted"/>
<dbReference type="RefSeq" id="WP_379564982.1">
    <property type="nucleotide sequence ID" value="NZ_JBHSQK010000011.1"/>
</dbReference>
<evidence type="ECO:0000313" key="3">
    <source>
        <dbReference type="Proteomes" id="UP001596119"/>
    </source>
</evidence>